<evidence type="ECO:0000313" key="10">
    <source>
        <dbReference type="Proteomes" id="UP001652626"/>
    </source>
</evidence>
<evidence type="ECO:0000256" key="5">
    <source>
        <dbReference type="ARBA" id="ARBA00023136"/>
    </source>
</evidence>
<feature type="chain" id="PRO_5034581886" evidence="7">
    <location>
        <begin position="19"/>
        <end position="402"/>
    </location>
</feature>
<dbReference type="InterPro" id="IPR008388">
    <property type="entry name" value="Ac45_acc_su"/>
</dbReference>
<dbReference type="Proteomes" id="UP001652626">
    <property type="component" value="Chromosome 29"/>
</dbReference>
<keyword evidence="4 6" id="KW-1133">Transmembrane helix</keyword>
<comment type="similarity">
    <text evidence="2">Belongs to the vacuolar ATPase subunit S1 family.</text>
</comment>
<dbReference type="Gene3D" id="2.40.160.110">
    <property type="match status" value="1"/>
</dbReference>
<keyword evidence="10" id="KW-1185">Reference proteome</keyword>
<dbReference type="GO" id="GO:0030641">
    <property type="term" value="P:regulation of cellular pH"/>
    <property type="evidence" value="ECO:0007669"/>
    <property type="project" value="TreeGrafter"/>
</dbReference>
<evidence type="ECO:0000256" key="3">
    <source>
        <dbReference type="ARBA" id="ARBA00022692"/>
    </source>
</evidence>
<feature type="domain" description="V-type proton ATPase subunit S1 luminal" evidence="8">
    <location>
        <begin position="246"/>
        <end position="333"/>
    </location>
</feature>
<evidence type="ECO:0000313" key="11">
    <source>
        <dbReference type="RefSeq" id="XP_026489432.1"/>
    </source>
</evidence>
<comment type="subcellular location">
    <subcellularLocation>
        <location evidence="1">Membrane</location>
        <topology evidence="1">Single-pass membrane protein</topology>
    </subcellularLocation>
</comment>
<feature type="signal peptide" evidence="7">
    <location>
        <begin position="1"/>
        <end position="18"/>
    </location>
</feature>
<dbReference type="OrthoDB" id="19852at2759"/>
<feature type="domain" description="V-type proton ATPase subunit S1/VOA1 transmembrane" evidence="9">
    <location>
        <begin position="352"/>
        <end position="390"/>
    </location>
</feature>
<organism evidence="10 11">
    <name type="scientific">Vanessa tameamea</name>
    <name type="common">Kamehameha butterfly</name>
    <dbReference type="NCBI Taxonomy" id="334116"/>
    <lineage>
        <taxon>Eukaryota</taxon>
        <taxon>Metazoa</taxon>
        <taxon>Ecdysozoa</taxon>
        <taxon>Arthropoda</taxon>
        <taxon>Hexapoda</taxon>
        <taxon>Insecta</taxon>
        <taxon>Pterygota</taxon>
        <taxon>Neoptera</taxon>
        <taxon>Endopterygota</taxon>
        <taxon>Lepidoptera</taxon>
        <taxon>Glossata</taxon>
        <taxon>Ditrysia</taxon>
        <taxon>Papilionoidea</taxon>
        <taxon>Nymphalidae</taxon>
        <taxon>Nymphalinae</taxon>
        <taxon>Vanessa</taxon>
    </lineage>
</organism>
<gene>
    <name evidence="11" type="primary">Vhaac45</name>
</gene>
<evidence type="ECO:0000256" key="4">
    <source>
        <dbReference type="ARBA" id="ARBA00022989"/>
    </source>
</evidence>
<dbReference type="GO" id="GO:0001671">
    <property type="term" value="F:ATPase activator activity"/>
    <property type="evidence" value="ECO:0007669"/>
    <property type="project" value="TreeGrafter"/>
</dbReference>
<evidence type="ECO:0000256" key="6">
    <source>
        <dbReference type="SAM" id="Phobius"/>
    </source>
</evidence>
<evidence type="ECO:0000259" key="8">
    <source>
        <dbReference type="Pfam" id="PF05827"/>
    </source>
</evidence>
<evidence type="ECO:0000256" key="1">
    <source>
        <dbReference type="ARBA" id="ARBA00004167"/>
    </source>
</evidence>
<keyword evidence="5 6" id="KW-0472">Membrane</keyword>
<dbReference type="Pfam" id="PF05827">
    <property type="entry name" value="VAS1_LD"/>
    <property type="match status" value="1"/>
</dbReference>
<dbReference type="RefSeq" id="XP_026489432.1">
    <property type="nucleotide sequence ID" value="XM_026633647.2"/>
</dbReference>
<reference evidence="11" key="1">
    <citation type="submission" date="2025-08" db="UniProtKB">
        <authorList>
            <consortium name="RefSeq"/>
        </authorList>
    </citation>
    <scope>IDENTIFICATION</scope>
    <source>
        <tissue evidence="11">Whole body</tissue>
    </source>
</reference>
<dbReference type="OMA" id="AFGDSWD"/>
<dbReference type="InterPro" id="IPR046755">
    <property type="entry name" value="VAS1_LD"/>
</dbReference>
<sequence>MAFCRLVFPILVISVVSSYATEQVPVFLWGDLKTKSIKSNPLTNVPKDTFEAILKSELEDDPFTVICIDETLSVEDFSHKNSEGDTSFPYLHANIGNALYLPSVEQALDVLNHIANPEKVDHVTLTENGLSAEFEPVSGKFLFINLKDAREGESRADMLRRHNDFMEDMFTKLTEKYKNVVAIYTAEYPSWTISSSHLRVRRQAESGQIEETMDGLKLYVKDITLTVGTEKTSLNNVASYSSEFNGTTMSTTMNFGENSVTLNFLQKAGYWFFNSVTLKQTSPKTLNEELAPDSDVYAIMGFSYRCGQSISFSSVNNTQTYNILFQDLKVQPFFRETSNTTLEFGESLNCVGFFTVPIWSGLFVVFILLAITFYGIMMMMDIRTMDRFDDPKGKTITINTAE</sequence>
<dbReference type="AlphaFoldDB" id="A0A8B8HYV8"/>
<dbReference type="Pfam" id="PF20520">
    <property type="entry name" value="Ac45-VOA1_TM"/>
    <property type="match status" value="1"/>
</dbReference>
<dbReference type="InterPro" id="IPR046756">
    <property type="entry name" value="VAS1/VOA1_TM"/>
</dbReference>
<dbReference type="PANTHER" id="PTHR12471">
    <property type="entry name" value="VACUOLAR ATP SYNTHASE SUBUNIT S1"/>
    <property type="match status" value="1"/>
</dbReference>
<dbReference type="GO" id="GO:0033176">
    <property type="term" value="C:proton-transporting V-type ATPase complex"/>
    <property type="evidence" value="ECO:0007669"/>
    <property type="project" value="TreeGrafter"/>
</dbReference>
<accession>A0A8B8HYV8</accession>
<proteinExistence type="inferred from homology"/>
<keyword evidence="7" id="KW-0732">Signal</keyword>
<keyword evidence="3 6" id="KW-0812">Transmembrane</keyword>
<protein>
    <submittedName>
        <fullName evidence="11">V-type proton ATPase subunit S1</fullName>
    </submittedName>
</protein>
<dbReference type="PANTHER" id="PTHR12471:SF7">
    <property type="entry name" value="V-TYPE PROTON ATPASE SUBUNIT S1"/>
    <property type="match status" value="1"/>
</dbReference>
<evidence type="ECO:0000256" key="7">
    <source>
        <dbReference type="SAM" id="SignalP"/>
    </source>
</evidence>
<feature type="transmembrane region" description="Helical" evidence="6">
    <location>
        <begin position="358"/>
        <end position="377"/>
    </location>
</feature>
<evidence type="ECO:0000259" key="9">
    <source>
        <dbReference type="Pfam" id="PF20520"/>
    </source>
</evidence>
<name>A0A8B8HYV8_VANTA</name>
<evidence type="ECO:0000256" key="2">
    <source>
        <dbReference type="ARBA" id="ARBA00009037"/>
    </source>
</evidence>